<evidence type="ECO:0000313" key="2">
    <source>
        <dbReference type="Proteomes" id="UP000516369"/>
    </source>
</evidence>
<dbReference type="RefSeq" id="WP_190260848.1">
    <property type="nucleotide sequence ID" value="NZ_CP053923.1"/>
</dbReference>
<proteinExistence type="predicted"/>
<protein>
    <submittedName>
        <fullName evidence="1">Uncharacterized protein</fullName>
    </submittedName>
</protein>
<organism evidence="1 2">
    <name type="scientific">Defluviicoccus vanus</name>
    <dbReference type="NCBI Taxonomy" id="111831"/>
    <lineage>
        <taxon>Bacteria</taxon>
        <taxon>Pseudomonadati</taxon>
        <taxon>Pseudomonadota</taxon>
        <taxon>Alphaproteobacteria</taxon>
        <taxon>Rhodospirillales</taxon>
        <taxon>Rhodospirillaceae</taxon>
        <taxon>Defluviicoccus</taxon>
    </lineage>
</organism>
<dbReference type="KEGG" id="dvn:HQ394_14780"/>
<keyword evidence="2" id="KW-1185">Reference proteome</keyword>
<sequence length="49" mass="4937">MEALPKLRALTAAAAGQRVVLSRQRVLAAAVRAPSPVLGEPLTADGATA</sequence>
<accession>A0A7H1N3T2</accession>
<reference evidence="1 2" key="1">
    <citation type="submission" date="2020-05" db="EMBL/GenBank/DDBJ databases">
        <title>Complete closed genome sequence of Defluviicoccus vanus.</title>
        <authorList>
            <person name="Bessarab I."/>
            <person name="Arumugam K."/>
            <person name="Maszenan A.M."/>
            <person name="Seviour R.J."/>
            <person name="Williams R.B."/>
        </authorList>
    </citation>
    <scope>NUCLEOTIDE SEQUENCE [LARGE SCALE GENOMIC DNA]</scope>
    <source>
        <strain evidence="1 2">Ben 114</strain>
    </source>
</reference>
<evidence type="ECO:0000313" key="1">
    <source>
        <dbReference type="EMBL" id="QNT70368.1"/>
    </source>
</evidence>
<dbReference type="EMBL" id="CP053923">
    <property type="protein sequence ID" value="QNT70368.1"/>
    <property type="molecule type" value="Genomic_DNA"/>
</dbReference>
<gene>
    <name evidence="1" type="ORF">HQ394_14780</name>
</gene>
<name>A0A7H1N3T2_9PROT</name>
<dbReference type="Proteomes" id="UP000516369">
    <property type="component" value="Chromosome"/>
</dbReference>
<dbReference type="AlphaFoldDB" id="A0A7H1N3T2"/>